<gene>
    <name evidence="2" type="ORF">EV659_1126</name>
</gene>
<sequence length="143" mass="14878">MTINWAFIGKAMGVYVALPAVAVFNGVMRDAVMLPALGPLVAKWLGTATGIALVYLAMAFGLRVLREPRGSADLWLLGAIWMALTVGVEIAIGALLGMSAAEQGAAYRIWEGRAWPLMLAAMLVGPRLVGARPGQAGAKATAS</sequence>
<dbReference type="EMBL" id="SLXO01000012">
    <property type="protein sequence ID" value="TCP31077.1"/>
    <property type="molecule type" value="Genomic_DNA"/>
</dbReference>
<proteinExistence type="predicted"/>
<evidence type="ECO:0000313" key="2">
    <source>
        <dbReference type="EMBL" id="TCP31077.1"/>
    </source>
</evidence>
<evidence type="ECO:0000256" key="1">
    <source>
        <dbReference type="SAM" id="Phobius"/>
    </source>
</evidence>
<dbReference type="RefSeq" id="WP_132709334.1">
    <property type="nucleotide sequence ID" value="NZ_JACIGF010000012.1"/>
</dbReference>
<feature type="transmembrane region" description="Helical" evidence="1">
    <location>
        <begin position="40"/>
        <end position="62"/>
    </location>
</feature>
<dbReference type="AlphaFoldDB" id="A0A4R2P8C2"/>
<accession>A0A4R2P8C2</accession>
<evidence type="ECO:0000313" key="3">
    <source>
        <dbReference type="Proteomes" id="UP000295399"/>
    </source>
</evidence>
<keyword evidence="1" id="KW-0812">Transmembrane</keyword>
<organism evidence="2 3">
    <name type="scientific">Rhodothalassium salexigens DSM 2132</name>
    <dbReference type="NCBI Taxonomy" id="1188247"/>
    <lineage>
        <taxon>Bacteria</taxon>
        <taxon>Pseudomonadati</taxon>
        <taxon>Pseudomonadota</taxon>
        <taxon>Alphaproteobacteria</taxon>
        <taxon>Rhodothalassiales</taxon>
        <taxon>Rhodothalassiaceae</taxon>
        <taxon>Rhodothalassium</taxon>
    </lineage>
</organism>
<feature type="transmembrane region" description="Helical" evidence="1">
    <location>
        <begin position="7"/>
        <end position="28"/>
    </location>
</feature>
<comment type="caution">
    <text evidence="2">The sequence shown here is derived from an EMBL/GenBank/DDBJ whole genome shotgun (WGS) entry which is preliminary data.</text>
</comment>
<protein>
    <submittedName>
        <fullName evidence="2">Uncharacterized protein</fullName>
    </submittedName>
</protein>
<dbReference type="Proteomes" id="UP000295399">
    <property type="component" value="Unassembled WGS sequence"/>
</dbReference>
<keyword evidence="1" id="KW-0472">Membrane</keyword>
<keyword evidence="1" id="KW-1133">Transmembrane helix</keyword>
<feature type="transmembrane region" description="Helical" evidence="1">
    <location>
        <begin position="74"/>
        <end position="101"/>
    </location>
</feature>
<reference evidence="2 3" key="1">
    <citation type="submission" date="2019-03" db="EMBL/GenBank/DDBJ databases">
        <title>Genomic Encyclopedia of Type Strains, Phase IV (KMG-IV): sequencing the most valuable type-strain genomes for metagenomic binning, comparative biology and taxonomic classification.</title>
        <authorList>
            <person name="Goeker M."/>
        </authorList>
    </citation>
    <scope>NUCLEOTIDE SEQUENCE [LARGE SCALE GENOMIC DNA]</scope>
    <source>
        <strain evidence="2 3">DSM 2132</strain>
    </source>
</reference>
<keyword evidence="3" id="KW-1185">Reference proteome</keyword>
<dbReference type="InParanoid" id="A0A4R2P8C2"/>
<name>A0A4R2P8C2_RHOSA</name>
<dbReference type="OrthoDB" id="5194395at2"/>